<dbReference type="PROSITE" id="PS50211">
    <property type="entry name" value="DENN"/>
    <property type="match status" value="1"/>
</dbReference>
<reference evidence="3 4" key="1">
    <citation type="journal article" date="2018" name="Nat. Ecol. Evol.">
        <title>Shark genomes provide insights into elasmobranch evolution and the origin of vertebrates.</title>
        <authorList>
            <person name="Hara Y"/>
            <person name="Yamaguchi K"/>
            <person name="Onimaru K"/>
            <person name="Kadota M"/>
            <person name="Koyanagi M"/>
            <person name="Keeley SD"/>
            <person name="Tatsumi K"/>
            <person name="Tanaka K"/>
            <person name="Motone F"/>
            <person name="Kageyama Y"/>
            <person name="Nozu R"/>
            <person name="Adachi N"/>
            <person name="Nishimura O"/>
            <person name="Nakagawa R"/>
            <person name="Tanegashima C"/>
            <person name="Kiyatake I"/>
            <person name="Matsumoto R"/>
            <person name="Murakumo K"/>
            <person name="Nishida K"/>
            <person name="Terakita A"/>
            <person name="Kuratani S"/>
            <person name="Sato K"/>
            <person name="Hyodo S Kuraku.S."/>
        </authorList>
    </citation>
    <scope>NUCLEOTIDE SEQUENCE [LARGE SCALE GENOMIC DNA]</scope>
</reference>
<dbReference type="InterPro" id="IPR037516">
    <property type="entry name" value="Tripartite_DENN"/>
</dbReference>
<feature type="domain" description="UDENN" evidence="2">
    <location>
        <begin position="1"/>
        <end position="251"/>
    </location>
</feature>
<accession>A0A401RDY4</accession>
<comment type="caution">
    <text evidence="3">The sequence shown here is derived from an EMBL/GenBank/DDBJ whole genome shotgun (WGS) entry which is preliminary data.</text>
</comment>
<evidence type="ECO:0000313" key="4">
    <source>
        <dbReference type="Proteomes" id="UP000287033"/>
    </source>
</evidence>
<dbReference type="InterPro" id="IPR001194">
    <property type="entry name" value="cDENN_dom"/>
</dbReference>
<name>A0A401RDY4_CHIPU</name>
<keyword evidence="4" id="KW-1185">Reference proteome</keyword>
<dbReference type="GO" id="GO:0031410">
    <property type="term" value="C:cytoplasmic vesicle"/>
    <property type="evidence" value="ECO:0007669"/>
    <property type="project" value="TreeGrafter"/>
</dbReference>
<sequence>MSPGCVGCGVMSPRCGLSRWQVYGAAIQFFEAYSREKLTERQCLSLGLLSLIDRRPIHTKSIQTKKSICVLSHWPFFDVFQKFLTFVYRYSISGPHVLPIEKHISNFLHNVPFPSPQRPRILVQLSPYDNLLICQPVTSPLLLSGASYFTLLQNLGAENTVTLLLTVLTEHKLLIHSLRPAVLTSVCEALVSMIFPFRWQCPYIPLCPLNLADVLSAPVPFIVGVHSSYFELYDLPHDVLCVDLDTNTITQ</sequence>
<dbReference type="InterPro" id="IPR051696">
    <property type="entry name" value="DENN_Domain_GEFs"/>
</dbReference>
<dbReference type="AlphaFoldDB" id="A0A401RDY4"/>
<dbReference type="Proteomes" id="UP000287033">
    <property type="component" value="Unassembled WGS sequence"/>
</dbReference>
<dbReference type="STRING" id="137246.A0A401RDY4"/>
<protein>
    <recommendedName>
        <fullName evidence="2">UDENN domain-containing protein</fullName>
    </recommendedName>
</protein>
<dbReference type="SMART" id="SM00799">
    <property type="entry name" value="DENN"/>
    <property type="match status" value="1"/>
</dbReference>
<dbReference type="OrthoDB" id="75250at2759"/>
<dbReference type="GO" id="GO:0005085">
    <property type="term" value="F:guanyl-nucleotide exchange factor activity"/>
    <property type="evidence" value="ECO:0007669"/>
    <property type="project" value="UniProtKB-KW"/>
</dbReference>
<dbReference type="GO" id="GO:0032483">
    <property type="term" value="P:regulation of Rab protein signal transduction"/>
    <property type="evidence" value="ECO:0007669"/>
    <property type="project" value="TreeGrafter"/>
</dbReference>
<evidence type="ECO:0000256" key="1">
    <source>
        <dbReference type="ARBA" id="ARBA00022658"/>
    </source>
</evidence>
<dbReference type="PANTHER" id="PTHR12296">
    <property type="entry name" value="DENN DOMAIN-CONTAINING PROTEIN 4"/>
    <property type="match status" value="1"/>
</dbReference>
<dbReference type="OMA" id="GESIREC"/>
<dbReference type="Gene3D" id="3.40.50.11500">
    <property type="match status" value="1"/>
</dbReference>
<evidence type="ECO:0000313" key="3">
    <source>
        <dbReference type="EMBL" id="GCC16316.1"/>
    </source>
</evidence>
<gene>
    <name evidence="3" type="ORF">chiPu_0022406</name>
</gene>
<organism evidence="3 4">
    <name type="scientific">Chiloscyllium punctatum</name>
    <name type="common">Brownbanded bambooshark</name>
    <name type="synonym">Hemiscyllium punctatum</name>
    <dbReference type="NCBI Taxonomy" id="137246"/>
    <lineage>
        <taxon>Eukaryota</taxon>
        <taxon>Metazoa</taxon>
        <taxon>Chordata</taxon>
        <taxon>Craniata</taxon>
        <taxon>Vertebrata</taxon>
        <taxon>Chondrichthyes</taxon>
        <taxon>Elasmobranchii</taxon>
        <taxon>Galeomorphii</taxon>
        <taxon>Galeoidea</taxon>
        <taxon>Orectolobiformes</taxon>
        <taxon>Hemiscylliidae</taxon>
        <taxon>Chiloscyllium</taxon>
    </lineage>
</organism>
<dbReference type="PANTHER" id="PTHR12296:SF18">
    <property type="entry name" value="DENN DOMAIN-CONTAINING PROTEIN 4B"/>
    <property type="match status" value="1"/>
</dbReference>
<dbReference type="EMBL" id="BEZZ01007576">
    <property type="protein sequence ID" value="GCC16316.1"/>
    <property type="molecule type" value="Genomic_DNA"/>
</dbReference>
<dbReference type="Pfam" id="PF02141">
    <property type="entry name" value="DENN"/>
    <property type="match status" value="1"/>
</dbReference>
<proteinExistence type="predicted"/>
<evidence type="ECO:0000259" key="2">
    <source>
        <dbReference type="PROSITE" id="PS50211"/>
    </source>
</evidence>
<dbReference type="InterPro" id="IPR043153">
    <property type="entry name" value="DENN_C"/>
</dbReference>
<keyword evidence="1" id="KW-0344">Guanine-nucleotide releasing factor</keyword>